<dbReference type="EMBL" id="KU527668">
    <property type="protein sequence ID" value="AMR36246.1"/>
    <property type="molecule type" value="Genomic_DNA"/>
</dbReference>
<feature type="domain" description="Chromo" evidence="6">
    <location>
        <begin position="29"/>
        <end position="88"/>
    </location>
</feature>
<feature type="region of interest" description="Disordered" evidence="5">
    <location>
        <begin position="1"/>
        <end position="25"/>
    </location>
</feature>
<keyword evidence="4" id="KW-0539">Nucleus</keyword>
<evidence type="ECO:0000256" key="4">
    <source>
        <dbReference type="ARBA" id="ARBA00023242"/>
    </source>
</evidence>
<dbReference type="GO" id="GO:0005634">
    <property type="term" value="C:nucleus"/>
    <property type="evidence" value="ECO:0007669"/>
    <property type="project" value="UniProtKB-SubCell"/>
</dbReference>
<dbReference type="InterPro" id="IPR051219">
    <property type="entry name" value="Heterochromatin_chromo-domain"/>
</dbReference>
<evidence type="ECO:0000313" key="7">
    <source>
        <dbReference type="EMBL" id="AMR36246.1"/>
    </source>
</evidence>
<dbReference type="OrthoDB" id="1918685at2759"/>
<name>A0A142I115_DRORH</name>
<evidence type="ECO:0000256" key="3">
    <source>
        <dbReference type="ARBA" id="ARBA00022454"/>
    </source>
</evidence>
<feature type="compositionally biased region" description="Low complexity" evidence="5">
    <location>
        <begin position="12"/>
        <end position="23"/>
    </location>
</feature>
<proteinExistence type="predicted"/>
<dbReference type="RefSeq" id="XP_016982629.1">
    <property type="nucleotide sequence ID" value="XM_017127140.1"/>
</dbReference>
<organism evidence="7">
    <name type="scientific">Drosophila rhopaloa</name>
    <name type="common">Fruit fly</name>
    <dbReference type="NCBI Taxonomy" id="1041015"/>
    <lineage>
        <taxon>Eukaryota</taxon>
        <taxon>Metazoa</taxon>
        <taxon>Ecdysozoa</taxon>
        <taxon>Arthropoda</taxon>
        <taxon>Hexapoda</taxon>
        <taxon>Insecta</taxon>
        <taxon>Pterygota</taxon>
        <taxon>Neoptera</taxon>
        <taxon>Endopterygota</taxon>
        <taxon>Diptera</taxon>
        <taxon>Brachycera</taxon>
        <taxon>Muscomorpha</taxon>
        <taxon>Ephydroidea</taxon>
        <taxon>Drosophilidae</taxon>
        <taxon>Drosophila</taxon>
        <taxon>Sophophora</taxon>
    </lineage>
</organism>
<dbReference type="InterPro" id="IPR016197">
    <property type="entry name" value="Chromo-like_dom_sf"/>
</dbReference>
<dbReference type="AlphaFoldDB" id="A0A142I115"/>
<feature type="region of interest" description="Disordered" evidence="5">
    <location>
        <begin position="86"/>
        <end position="128"/>
    </location>
</feature>
<dbReference type="SUPFAM" id="SSF54160">
    <property type="entry name" value="Chromo domain-like"/>
    <property type="match status" value="2"/>
</dbReference>
<dbReference type="Gene3D" id="2.40.50.40">
    <property type="match status" value="2"/>
</dbReference>
<reference evidence="8" key="4">
    <citation type="submission" date="2025-05" db="UniProtKB">
        <authorList>
            <consortium name="EnsemblMetazoa"/>
        </authorList>
    </citation>
    <scope>IDENTIFICATION</scope>
</reference>
<reference evidence="9" key="2">
    <citation type="journal article" date="2021" name="Elife">
        <title>Highly contiguous assemblies of 101 drosophilid genomes.</title>
        <authorList>
            <person name="Kim B.Y."/>
            <person name="Wang J.R."/>
            <person name="Miller D.E."/>
            <person name="Barmina O."/>
            <person name="Delaney E."/>
            <person name="Thompson A."/>
            <person name="Comeault A.A."/>
            <person name="Peede D."/>
            <person name="D'Agostino E.R."/>
            <person name="Pelaez J."/>
            <person name="Aguilar J.M."/>
            <person name="Haji D."/>
            <person name="Matsunaga T."/>
            <person name="Armstrong E.E."/>
            <person name="Zych M."/>
            <person name="Ogawa Y."/>
            <person name="Stamenkovic-Radak M."/>
            <person name="Jelic M."/>
            <person name="Veselinovic M.S."/>
            <person name="Tanaskovic M."/>
            <person name="Eric P."/>
            <person name="Gao J.J."/>
            <person name="Katoh T.K."/>
            <person name="Toda M.J."/>
            <person name="Watabe H."/>
            <person name="Watada M."/>
            <person name="Davis J.S."/>
            <person name="Moyle L.C."/>
            <person name="Manoli G."/>
            <person name="Bertolini E."/>
            <person name="Kostal V."/>
            <person name="Hawley R.S."/>
            <person name="Takahashi A."/>
            <person name="Jones C.D."/>
            <person name="Price D.K."/>
            <person name="Whiteman N."/>
            <person name="Kopp A."/>
            <person name="Matute D.R."/>
            <person name="Petrov D.A."/>
        </authorList>
    </citation>
    <scope>NUCLEOTIDE SEQUENCE [LARGE SCALE GENOMIC DNA]</scope>
</reference>
<evidence type="ECO:0000256" key="5">
    <source>
        <dbReference type="SAM" id="MobiDB-lite"/>
    </source>
</evidence>
<evidence type="ECO:0000256" key="2">
    <source>
        <dbReference type="ARBA" id="ARBA00004286"/>
    </source>
</evidence>
<dbReference type="Proteomes" id="UP001652680">
    <property type="component" value="Unassembled WGS sequence"/>
</dbReference>
<evidence type="ECO:0000256" key="1">
    <source>
        <dbReference type="ARBA" id="ARBA00004123"/>
    </source>
</evidence>
<comment type="subcellular location">
    <subcellularLocation>
        <location evidence="2">Chromosome</location>
    </subcellularLocation>
    <subcellularLocation>
        <location evidence="1">Nucleus</location>
    </subcellularLocation>
</comment>
<reference evidence="10" key="3">
    <citation type="submission" date="2025-04" db="UniProtKB">
        <authorList>
            <consortium name="RefSeq"/>
        </authorList>
    </citation>
    <scope>IDENTIFICATION</scope>
</reference>
<dbReference type="InterPro" id="IPR000953">
    <property type="entry name" value="Chromo/chromo_shadow_dom"/>
</dbReference>
<gene>
    <name evidence="7" type="primary">HP1D2</name>
    <name evidence="8" type="synonym">108047087</name>
    <name evidence="10" type="synonym">LOC108047087</name>
</gene>
<dbReference type="EnsemblMetazoa" id="XM_017127140.2">
    <property type="protein sequence ID" value="XP_016982629.1"/>
    <property type="gene ID" value="LOC108047087"/>
</dbReference>
<dbReference type="GO" id="GO:0005694">
    <property type="term" value="C:chromosome"/>
    <property type="evidence" value="ECO:0007669"/>
    <property type="project" value="UniProtKB-SubCell"/>
</dbReference>
<feature type="region of interest" description="Disordered" evidence="5">
    <location>
        <begin position="210"/>
        <end position="231"/>
    </location>
</feature>
<accession>A0A142I115</accession>
<evidence type="ECO:0000259" key="6">
    <source>
        <dbReference type="PROSITE" id="PS50013"/>
    </source>
</evidence>
<keyword evidence="3" id="KW-0158">Chromosome</keyword>
<protein>
    <submittedName>
        <fullName evidence="10">Chromo domain-containing protein cec-1-like</fullName>
    </submittedName>
    <submittedName>
        <fullName evidence="7">HP1D2</fullName>
    </submittedName>
</protein>
<evidence type="ECO:0000313" key="10">
    <source>
        <dbReference type="RefSeq" id="XP_016982629.1"/>
    </source>
</evidence>
<dbReference type="InterPro" id="IPR023780">
    <property type="entry name" value="Chromo_domain"/>
</dbReference>
<dbReference type="Pfam" id="PF00385">
    <property type="entry name" value="Chromo"/>
    <property type="match status" value="1"/>
</dbReference>
<dbReference type="PANTHER" id="PTHR22812">
    <property type="entry name" value="CHROMOBOX PROTEIN"/>
    <property type="match status" value="1"/>
</dbReference>
<evidence type="ECO:0000313" key="9">
    <source>
        <dbReference type="Proteomes" id="UP001652680"/>
    </source>
</evidence>
<dbReference type="CDD" id="cd00034">
    <property type="entry name" value="CSD"/>
    <property type="match status" value="1"/>
</dbReference>
<dbReference type="OMA" id="SHEINQY"/>
<reference evidence="7" key="1">
    <citation type="journal article" date="2016" name="Proc. Natl. Acad. Sci. U.S.A.">
        <title>Rapid evolution of a Y-chromosome heterochromatin protein underlies sex chromosome meiotic drive.</title>
        <authorList>
            <person name="Helleu Q."/>
            <person name="Gerard P.R."/>
            <person name="Dubruille R."/>
            <person name="Ogereau D."/>
            <person name="Prud'homme B."/>
            <person name="Loppin B."/>
            <person name="Montchamp-Moreau C."/>
        </authorList>
    </citation>
    <scope>NUCLEOTIDE SEQUENCE</scope>
</reference>
<sequence>MSSGQLGKTKNSTSPGGASSTASKDQEMFVVEKICGKRFRRGRPQVLVKWFGFPEKDNTWEPLEELGSCAVLLADFEAENYRLNQEKEKQKEQASASVGKKKSKGSKQPAATAKGKKPQDVKPPIGEAAAPKLNLTNINPSFLKGAITRRISVHMRLIESGDQKPPVSGPTSVKLAMEQIHQSPTTMEQPKTQAPKLKGQVDMLLEGKEETAVQTGNPKRRSSEARSPATEEIDVDAWRMPPWEGPSGVERGLELEKVHHCFKVHDQLFLFVTWKGCPTMDAVPVEDIKQAYPMALIQYFRTLKLQLD</sequence>
<keyword evidence="9" id="KW-1185">Reference proteome</keyword>
<dbReference type="GeneID" id="108047087"/>
<evidence type="ECO:0000313" key="8">
    <source>
        <dbReference type="EnsemblMetazoa" id="XP_016982629.1"/>
    </source>
</evidence>
<dbReference type="SMART" id="SM00298">
    <property type="entry name" value="CHROMO"/>
    <property type="match status" value="1"/>
</dbReference>
<dbReference type="PROSITE" id="PS50013">
    <property type="entry name" value="CHROMO_2"/>
    <property type="match status" value="1"/>
</dbReference>
<feature type="compositionally biased region" description="Polar residues" evidence="5">
    <location>
        <begin position="1"/>
        <end position="11"/>
    </location>
</feature>